<geneLocation type="plasmid" evidence="2 3">
    <name>unnamed1</name>
</geneLocation>
<dbReference type="KEGG" id="hmp:K6T50_15315"/>
<evidence type="ECO:0000256" key="1">
    <source>
        <dbReference type="SAM" id="MobiDB-lite"/>
    </source>
</evidence>
<dbReference type="AlphaFoldDB" id="A0A8T8WHE9"/>
<organism evidence="2 3">
    <name type="scientific">Halobaculum magnesiiphilum</name>
    <dbReference type="NCBI Taxonomy" id="1017351"/>
    <lineage>
        <taxon>Archaea</taxon>
        <taxon>Methanobacteriati</taxon>
        <taxon>Methanobacteriota</taxon>
        <taxon>Stenosarchaea group</taxon>
        <taxon>Halobacteria</taxon>
        <taxon>Halobacteriales</taxon>
        <taxon>Haloferacaceae</taxon>
        <taxon>Halobaculum</taxon>
    </lineage>
</organism>
<feature type="region of interest" description="Disordered" evidence="1">
    <location>
        <begin position="30"/>
        <end position="69"/>
    </location>
</feature>
<evidence type="ECO:0000313" key="2">
    <source>
        <dbReference type="EMBL" id="QZP39285.1"/>
    </source>
</evidence>
<reference evidence="2 3" key="1">
    <citation type="journal article" date="2021" name="Int. J. Syst. Evol. Microbiol.">
        <title>Halobaculum halophilum sp. nov. and Halobaculum salinum sp. nov., isolated from salt lake and saline soil.</title>
        <authorList>
            <person name="Cui H.L."/>
            <person name="Shi X.W."/>
            <person name="Yin X.M."/>
            <person name="Yang X.Y."/>
            <person name="Hou J."/>
            <person name="Zhu L."/>
        </authorList>
    </citation>
    <scope>NUCLEOTIDE SEQUENCE [LARGE SCALE GENOMIC DNA]</scope>
    <source>
        <strain evidence="2 3">NBRC 109044</strain>
    </source>
</reference>
<proteinExistence type="predicted"/>
<keyword evidence="3" id="KW-1185">Reference proteome</keyword>
<accession>A0A8T8WHE9</accession>
<dbReference type="EMBL" id="CP081959">
    <property type="protein sequence ID" value="QZP39285.1"/>
    <property type="molecule type" value="Genomic_DNA"/>
</dbReference>
<sequence>MSNSTDPAAVARDIETGDKVRFHFDGSFSTHQYQPSSPFETEVSLSLSLPDSETENPTTRIDVQPPAGDQKADTYFFELITPATKDSFVTPLRAEKKEDGHKSEWGINGIERLENLSQP</sequence>
<dbReference type="Proteomes" id="UP000826254">
    <property type="component" value="Plasmid unnamed1"/>
</dbReference>
<name>A0A8T8WHE9_9EURY</name>
<evidence type="ECO:0000313" key="3">
    <source>
        <dbReference type="Proteomes" id="UP000826254"/>
    </source>
</evidence>
<feature type="compositionally biased region" description="Polar residues" evidence="1">
    <location>
        <begin position="30"/>
        <end position="61"/>
    </location>
</feature>
<gene>
    <name evidence="2" type="ORF">K6T50_15315</name>
</gene>
<keyword evidence="2" id="KW-0614">Plasmid</keyword>
<dbReference type="GeneID" id="67179539"/>
<dbReference type="RefSeq" id="WP_222609052.1">
    <property type="nucleotide sequence ID" value="NZ_CP081959.1"/>
</dbReference>
<protein>
    <submittedName>
        <fullName evidence="2">Uncharacterized protein</fullName>
    </submittedName>
</protein>